<keyword evidence="3 5" id="KW-0732">Signal</keyword>
<dbReference type="InterPro" id="IPR051455">
    <property type="entry name" value="Bact_solute-bind_prot3"/>
</dbReference>
<evidence type="ECO:0000313" key="9">
    <source>
        <dbReference type="Proteomes" id="UP000319010"/>
    </source>
</evidence>
<dbReference type="Gene3D" id="3.40.190.10">
    <property type="entry name" value="Periplasmic binding protein-like II"/>
    <property type="match status" value="2"/>
</dbReference>
<evidence type="ECO:0000259" key="7">
    <source>
        <dbReference type="SMART" id="SM00079"/>
    </source>
</evidence>
<dbReference type="SUPFAM" id="SSF53850">
    <property type="entry name" value="Periplasmic binding protein-like II"/>
    <property type="match status" value="1"/>
</dbReference>
<feature type="chain" id="PRO_5021243913" evidence="5">
    <location>
        <begin position="27"/>
        <end position="352"/>
    </location>
</feature>
<feature type="region of interest" description="Disordered" evidence="4">
    <location>
        <begin position="291"/>
        <end position="352"/>
    </location>
</feature>
<keyword evidence="2" id="KW-0813">Transport</keyword>
<dbReference type="InterPro" id="IPR001320">
    <property type="entry name" value="Iontro_rcpt_C"/>
</dbReference>
<dbReference type="AlphaFoldDB" id="A0A508A2Q3"/>
<dbReference type="GO" id="GO:0006865">
    <property type="term" value="P:amino acid transport"/>
    <property type="evidence" value="ECO:0007669"/>
    <property type="project" value="TreeGrafter"/>
</dbReference>
<dbReference type="RefSeq" id="WP_021606753.1">
    <property type="nucleotide sequence ID" value="NZ_JASPFB010000007.1"/>
</dbReference>
<dbReference type="PANTHER" id="PTHR30085">
    <property type="entry name" value="AMINO ACID ABC TRANSPORTER PERMEASE"/>
    <property type="match status" value="1"/>
</dbReference>
<evidence type="ECO:0000259" key="6">
    <source>
        <dbReference type="SMART" id="SM00062"/>
    </source>
</evidence>
<dbReference type="Proteomes" id="UP000319010">
    <property type="component" value="Unassembled WGS sequence"/>
</dbReference>
<dbReference type="PROSITE" id="PS51318">
    <property type="entry name" value="TAT"/>
    <property type="match status" value="1"/>
</dbReference>
<comment type="caution">
    <text evidence="8">The sequence shown here is derived from an EMBL/GenBank/DDBJ whole genome shotgun (WGS) entry which is preliminary data.</text>
</comment>
<evidence type="ECO:0000313" key="8">
    <source>
        <dbReference type="EMBL" id="TQD44310.1"/>
    </source>
</evidence>
<evidence type="ECO:0000256" key="3">
    <source>
        <dbReference type="ARBA" id="ARBA00022729"/>
    </source>
</evidence>
<protein>
    <submittedName>
        <fullName evidence="8">Glutamate ABC transporter substrate-binding protein</fullName>
    </submittedName>
</protein>
<reference evidence="8 9" key="1">
    <citation type="submission" date="2019-06" db="EMBL/GenBank/DDBJ databases">
        <title>Draft genome sequence of Actinomyces johnsonii CCUG 34287T.</title>
        <authorList>
            <person name="Salva-Serra F."/>
            <person name="Cardew S."/>
            <person name="Moore E."/>
        </authorList>
    </citation>
    <scope>NUCLEOTIDE SEQUENCE [LARGE SCALE GENOMIC DNA]</scope>
    <source>
        <strain evidence="8 9">CCUG 34287</strain>
    </source>
</reference>
<dbReference type="SMART" id="SM00079">
    <property type="entry name" value="PBPe"/>
    <property type="match status" value="1"/>
</dbReference>
<evidence type="ECO:0000256" key="1">
    <source>
        <dbReference type="ARBA" id="ARBA00010333"/>
    </source>
</evidence>
<feature type="signal peptide" evidence="5">
    <location>
        <begin position="1"/>
        <end position="26"/>
    </location>
</feature>
<evidence type="ECO:0000256" key="4">
    <source>
        <dbReference type="SAM" id="MobiDB-lite"/>
    </source>
</evidence>
<dbReference type="Pfam" id="PF00497">
    <property type="entry name" value="SBP_bac_3"/>
    <property type="match status" value="1"/>
</dbReference>
<name>A0A508A2Q3_9ACTO</name>
<organism evidence="8 9">
    <name type="scientific">Actinomyces johnsonii</name>
    <dbReference type="NCBI Taxonomy" id="544581"/>
    <lineage>
        <taxon>Bacteria</taxon>
        <taxon>Bacillati</taxon>
        <taxon>Actinomycetota</taxon>
        <taxon>Actinomycetes</taxon>
        <taxon>Actinomycetales</taxon>
        <taxon>Actinomycetaceae</taxon>
        <taxon>Actinomyces</taxon>
    </lineage>
</organism>
<dbReference type="PANTHER" id="PTHR30085:SF6">
    <property type="entry name" value="ABC TRANSPORTER GLUTAMINE-BINDING PROTEIN GLNH"/>
    <property type="match status" value="1"/>
</dbReference>
<dbReference type="InterPro" id="IPR001638">
    <property type="entry name" value="Solute-binding_3/MltF_N"/>
</dbReference>
<dbReference type="GO" id="GO:0030288">
    <property type="term" value="C:outer membrane-bounded periplasmic space"/>
    <property type="evidence" value="ECO:0007669"/>
    <property type="project" value="TreeGrafter"/>
</dbReference>
<dbReference type="InterPro" id="IPR006311">
    <property type="entry name" value="TAT_signal"/>
</dbReference>
<gene>
    <name evidence="8" type="ORF">FK256_04615</name>
</gene>
<dbReference type="GO" id="GO:0015276">
    <property type="term" value="F:ligand-gated monoatomic ion channel activity"/>
    <property type="evidence" value="ECO:0007669"/>
    <property type="project" value="InterPro"/>
</dbReference>
<feature type="domain" description="Solute-binding protein family 3/N-terminal" evidence="6">
    <location>
        <begin position="67"/>
        <end position="291"/>
    </location>
</feature>
<dbReference type="PROSITE" id="PS51257">
    <property type="entry name" value="PROKAR_LIPOPROTEIN"/>
    <property type="match status" value="1"/>
</dbReference>
<feature type="domain" description="Ionotropic glutamate receptor C-terminal" evidence="7">
    <location>
        <begin position="67"/>
        <end position="287"/>
    </location>
</feature>
<dbReference type="GO" id="GO:0005576">
    <property type="term" value="C:extracellular region"/>
    <property type="evidence" value="ECO:0007669"/>
    <property type="project" value="TreeGrafter"/>
</dbReference>
<proteinExistence type="inferred from homology"/>
<evidence type="ECO:0000256" key="5">
    <source>
        <dbReference type="SAM" id="SignalP"/>
    </source>
</evidence>
<dbReference type="GO" id="GO:0016020">
    <property type="term" value="C:membrane"/>
    <property type="evidence" value="ECO:0007669"/>
    <property type="project" value="InterPro"/>
</dbReference>
<comment type="similarity">
    <text evidence="1">Belongs to the bacterial solute-binding protein 3 family.</text>
</comment>
<accession>A0A508A2Q3</accession>
<evidence type="ECO:0000256" key="2">
    <source>
        <dbReference type="ARBA" id="ARBA00022448"/>
    </source>
</evidence>
<dbReference type="EMBL" id="VICB01000004">
    <property type="protein sequence ID" value="TQD44310.1"/>
    <property type="molecule type" value="Genomic_DNA"/>
</dbReference>
<dbReference type="SMART" id="SM00062">
    <property type="entry name" value="PBPb"/>
    <property type="match status" value="1"/>
</dbReference>
<dbReference type="CDD" id="cd13690">
    <property type="entry name" value="PBP2_GluB"/>
    <property type="match status" value="1"/>
</dbReference>
<sequence>MTTFSRRSLLATTGAISLAGVLAACADTGTDGKADAEYNKAINSGPVAAADVVAASSWAAAVKKAGKLVTGGTKTSEVFSWEDSKTKKISGFDAAIAQVLARYIIGGDDARSLLEIKQVTSDTRETVLVNGTVNAVVATYTITPERAEKIDFAGPYYASSQAILVKADNKDITGVDSLAGDVAVQSNSSSASALKKYAPNATAKPFDTQAKCVAAVESGQVKAYVVDQSLLKSEVLSNDKVKIVGNTFAEDPYGIGLPKDSGAQAFVNTFLQTIESDGTWKTIWEATIGKSLGGDAPQPPVIGSVPGSSTAGAEGAVGAEQTPVPEDTPAPEDGSEPAPEQGGGGDEAPQES</sequence>